<name>A0A2C9ZL44_9ACTN</name>
<dbReference type="InterPro" id="IPR000326">
    <property type="entry name" value="PAP2/HPO"/>
</dbReference>
<dbReference type="PANTHER" id="PTHR34599">
    <property type="entry name" value="PEROXIDASE-RELATED"/>
    <property type="match status" value="1"/>
</dbReference>
<dbReference type="Proteomes" id="UP000194761">
    <property type="component" value="Unassembled WGS sequence"/>
</dbReference>
<gene>
    <name evidence="2" type="ORF">CA984_36980</name>
</gene>
<organism evidence="2 3">
    <name type="scientific">Streptosporangium minutum</name>
    <dbReference type="NCBI Taxonomy" id="569862"/>
    <lineage>
        <taxon>Bacteria</taxon>
        <taxon>Bacillati</taxon>
        <taxon>Actinomycetota</taxon>
        <taxon>Actinomycetes</taxon>
        <taxon>Streptosporangiales</taxon>
        <taxon>Streptosporangiaceae</taxon>
        <taxon>Streptosporangium</taxon>
    </lineage>
</organism>
<dbReference type="EMBL" id="NGFP01000267">
    <property type="protein sequence ID" value="OUC89186.1"/>
    <property type="molecule type" value="Genomic_DNA"/>
</dbReference>
<dbReference type="PANTHER" id="PTHR34599:SF1">
    <property type="entry name" value="PHOSPHATIDIC ACID PHOSPHATASE TYPE 2_HALOPEROXIDASE DOMAIN-CONTAINING PROTEIN"/>
    <property type="match status" value="1"/>
</dbReference>
<dbReference type="InterPro" id="IPR036938">
    <property type="entry name" value="PAP2/HPO_sf"/>
</dbReference>
<dbReference type="Gene3D" id="1.10.606.20">
    <property type="match status" value="1"/>
</dbReference>
<protein>
    <recommendedName>
        <fullName evidence="1">Phosphatidic acid phosphatase type 2/haloperoxidase domain-containing protein</fullName>
    </recommendedName>
</protein>
<dbReference type="AlphaFoldDB" id="A0A2C9ZL44"/>
<keyword evidence="3" id="KW-1185">Reference proteome</keyword>
<comment type="caution">
    <text evidence="2">The sequence shown here is derived from an EMBL/GenBank/DDBJ whole genome shotgun (WGS) entry which is preliminary data.</text>
</comment>
<evidence type="ECO:0000313" key="3">
    <source>
        <dbReference type="Proteomes" id="UP000194761"/>
    </source>
</evidence>
<dbReference type="InterPro" id="IPR052559">
    <property type="entry name" value="V-haloperoxidase"/>
</dbReference>
<dbReference type="CDD" id="cd03398">
    <property type="entry name" value="PAP2_haloperoxidase"/>
    <property type="match status" value="1"/>
</dbReference>
<proteinExistence type="predicted"/>
<dbReference type="Pfam" id="PF01569">
    <property type="entry name" value="PAP2"/>
    <property type="match status" value="1"/>
</dbReference>
<accession>A0A2C9ZL44</accession>
<evidence type="ECO:0000259" key="1">
    <source>
        <dbReference type="Pfam" id="PF01569"/>
    </source>
</evidence>
<feature type="domain" description="Phosphatidic acid phosphatase type 2/haloperoxidase" evidence="1">
    <location>
        <begin position="272"/>
        <end position="391"/>
    </location>
</feature>
<sequence length="402" mass="43376">MKAFRAAEKEKASPGRLARAAAMMNIAMHDANWPAAPRTYLPRITQRHPNDSIEATMDAAAHGVLKSLFPDFDFAPALNAATSQIPSWVAPALVSGGKADGEKIATLMIAERSGDEPAFSPAYTLDGVPGSWRPTGPANALDPNLGRLKPFAMTSGTQFRPPLPGGFTSYDQLLRSPQYAAQVNEVKMLGSGSGTTPTTRTGEQTQVAHFWANDVDGTYKPPGQLLDITATVSKMKGLKQSANAELFGLVSMALADASIVAWDAKYATPIDLWRPQSAVREAATDDNAATTADPQWVPLSKDRAGTPFSPPFPAYISGHATFAGAWAGVMQRWFGHNLTFTVRTEDPYATVRERTFTSFAAAAEEDARSRVYLGVHYQWDADGGLESGFDLGEFVYITRRDQ</sequence>
<dbReference type="RefSeq" id="WP_086578056.1">
    <property type="nucleotide sequence ID" value="NZ_NGFP01000267.1"/>
</dbReference>
<dbReference type="SUPFAM" id="SSF48317">
    <property type="entry name" value="Acid phosphatase/Vanadium-dependent haloperoxidase"/>
    <property type="match status" value="1"/>
</dbReference>
<evidence type="ECO:0000313" key="2">
    <source>
        <dbReference type="EMBL" id="OUC89186.1"/>
    </source>
</evidence>
<reference evidence="2 3" key="1">
    <citation type="submission" date="2017-05" db="EMBL/GenBank/DDBJ databases">
        <title>Biotechnological potential of actinobacteria isolated from South African environments.</title>
        <authorList>
            <person name="Le Roes-Hill M."/>
            <person name="Prins A."/>
            <person name="Durrell K.A."/>
        </authorList>
    </citation>
    <scope>NUCLEOTIDE SEQUENCE [LARGE SCALE GENOMIC DNA]</scope>
    <source>
        <strain evidence="2">M26</strain>
    </source>
</reference>